<accession>A0A0D0CH55</accession>
<protein>
    <submittedName>
        <fullName evidence="1">Uncharacterized protein</fullName>
    </submittedName>
</protein>
<reference evidence="2" key="2">
    <citation type="submission" date="2015-01" db="EMBL/GenBank/DDBJ databases">
        <title>Evolutionary Origins and Diversification of the Mycorrhizal Mutualists.</title>
        <authorList>
            <consortium name="DOE Joint Genome Institute"/>
            <consortium name="Mycorrhizal Genomics Consortium"/>
            <person name="Kohler A."/>
            <person name="Kuo A."/>
            <person name="Nagy L.G."/>
            <person name="Floudas D."/>
            <person name="Copeland A."/>
            <person name="Barry K.W."/>
            <person name="Cichocki N."/>
            <person name="Veneault-Fourrey C."/>
            <person name="LaButti K."/>
            <person name="Lindquist E.A."/>
            <person name="Lipzen A."/>
            <person name="Lundell T."/>
            <person name="Morin E."/>
            <person name="Murat C."/>
            <person name="Riley R."/>
            <person name="Ohm R."/>
            <person name="Sun H."/>
            <person name="Tunlid A."/>
            <person name="Henrissat B."/>
            <person name="Grigoriev I.V."/>
            <person name="Hibbett D.S."/>
            <person name="Martin F."/>
        </authorList>
    </citation>
    <scope>NUCLEOTIDE SEQUENCE [LARGE SCALE GENOMIC DNA]</scope>
    <source>
        <strain evidence="2">Ve08.2h10</strain>
    </source>
</reference>
<sequence>MSFVDNFGTCARLFSTLFAFVSSSNLFSSTPPPFNHFQKTYADVATQAGHRSGCAQVVVPISSGVVMPVSAISYRMKKRGCEIFPLVELFDASAANSLDGIGSMLHTTHSRMSCARGKSQ</sequence>
<organism evidence="1 2">
    <name type="scientific">Paxillus rubicundulus Ve08.2h10</name>
    <dbReference type="NCBI Taxonomy" id="930991"/>
    <lineage>
        <taxon>Eukaryota</taxon>
        <taxon>Fungi</taxon>
        <taxon>Dikarya</taxon>
        <taxon>Basidiomycota</taxon>
        <taxon>Agaricomycotina</taxon>
        <taxon>Agaricomycetes</taxon>
        <taxon>Agaricomycetidae</taxon>
        <taxon>Boletales</taxon>
        <taxon>Paxilineae</taxon>
        <taxon>Paxillaceae</taxon>
        <taxon>Paxillus</taxon>
    </lineage>
</organism>
<keyword evidence="2" id="KW-1185">Reference proteome</keyword>
<evidence type="ECO:0000313" key="1">
    <source>
        <dbReference type="EMBL" id="KIK82022.1"/>
    </source>
</evidence>
<dbReference type="EMBL" id="KN825692">
    <property type="protein sequence ID" value="KIK82022.1"/>
    <property type="molecule type" value="Genomic_DNA"/>
</dbReference>
<dbReference type="AlphaFoldDB" id="A0A0D0CH55"/>
<name>A0A0D0CH55_9AGAM</name>
<dbReference type="HOGENOM" id="CLU_2050392_0_0_1"/>
<proteinExistence type="predicted"/>
<dbReference type="Proteomes" id="UP000054538">
    <property type="component" value="Unassembled WGS sequence"/>
</dbReference>
<evidence type="ECO:0000313" key="2">
    <source>
        <dbReference type="Proteomes" id="UP000054538"/>
    </source>
</evidence>
<dbReference type="InParanoid" id="A0A0D0CH55"/>
<reference evidence="1 2" key="1">
    <citation type="submission" date="2014-04" db="EMBL/GenBank/DDBJ databases">
        <authorList>
            <consortium name="DOE Joint Genome Institute"/>
            <person name="Kuo A."/>
            <person name="Kohler A."/>
            <person name="Jargeat P."/>
            <person name="Nagy L.G."/>
            <person name="Floudas D."/>
            <person name="Copeland A."/>
            <person name="Barry K.W."/>
            <person name="Cichocki N."/>
            <person name="Veneault-Fourrey C."/>
            <person name="LaButti K."/>
            <person name="Lindquist E.A."/>
            <person name="Lipzen A."/>
            <person name="Lundell T."/>
            <person name="Morin E."/>
            <person name="Murat C."/>
            <person name="Sun H."/>
            <person name="Tunlid A."/>
            <person name="Henrissat B."/>
            <person name="Grigoriev I.V."/>
            <person name="Hibbett D.S."/>
            <person name="Martin F."/>
            <person name="Nordberg H.P."/>
            <person name="Cantor M.N."/>
            <person name="Hua S.X."/>
        </authorList>
    </citation>
    <scope>NUCLEOTIDE SEQUENCE [LARGE SCALE GENOMIC DNA]</scope>
    <source>
        <strain evidence="1 2">Ve08.2h10</strain>
    </source>
</reference>
<gene>
    <name evidence="1" type="ORF">PAXRUDRAFT_733631</name>
</gene>